<dbReference type="KEGG" id="oho:Oweho_3189"/>
<dbReference type="RefSeq" id="WP_014203487.1">
    <property type="nucleotide sequence ID" value="NC_016599.1"/>
</dbReference>
<dbReference type="HOGENOM" id="CLU_2344005_0_0_10"/>
<dbReference type="Proteomes" id="UP000005631">
    <property type="component" value="Chromosome"/>
</dbReference>
<evidence type="ECO:0000313" key="2">
    <source>
        <dbReference type="Proteomes" id="UP000005631"/>
    </source>
</evidence>
<dbReference type="EMBL" id="CP003156">
    <property type="protein sequence ID" value="AEV34140.1"/>
    <property type="molecule type" value="Genomic_DNA"/>
</dbReference>
<gene>
    <name evidence="1" type="ordered locus">Oweho_3189</name>
</gene>
<dbReference type="AlphaFoldDB" id="G8R3Q3"/>
<accession>G8R3Q3</accession>
<keyword evidence="2" id="KW-1185">Reference proteome</keyword>
<reference evidence="1 2" key="1">
    <citation type="journal article" date="2012" name="Stand. Genomic Sci.">
        <title>Genome sequence of the orange-pigmented seawater bacterium Owenweeksia hongkongensis type strain (UST20020801(T)).</title>
        <authorList>
            <person name="Riedel T."/>
            <person name="Held B."/>
            <person name="Nolan M."/>
            <person name="Lucas S."/>
            <person name="Lapidus A."/>
            <person name="Tice H."/>
            <person name="Del Rio T.G."/>
            <person name="Cheng J.F."/>
            <person name="Han C."/>
            <person name="Tapia R."/>
            <person name="Goodwin L.A."/>
            <person name="Pitluck S."/>
            <person name="Liolios K."/>
            <person name="Mavromatis K."/>
            <person name="Pagani I."/>
            <person name="Ivanova N."/>
            <person name="Mikhailova N."/>
            <person name="Pati A."/>
            <person name="Chen A."/>
            <person name="Palaniappan K."/>
            <person name="Rohde M."/>
            <person name="Tindall B.J."/>
            <person name="Detter J.C."/>
            <person name="Goker M."/>
            <person name="Woyke T."/>
            <person name="Bristow J."/>
            <person name="Eisen J.A."/>
            <person name="Markowitz V."/>
            <person name="Hugenholtz P."/>
            <person name="Klenk H.P."/>
            <person name="Kyrpides N.C."/>
        </authorList>
    </citation>
    <scope>NUCLEOTIDE SEQUENCE</scope>
    <source>
        <strain evidence="2">DSM 17368 / JCM 12287 / NRRL B-23963</strain>
    </source>
</reference>
<organism evidence="1 2">
    <name type="scientific">Owenweeksia hongkongensis (strain DSM 17368 / CIP 108786 / JCM 12287 / NRRL B-23963 / UST20020801)</name>
    <dbReference type="NCBI Taxonomy" id="926562"/>
    <lineage>
        <taxon>Bacteria</taxon>
        <taxon>Pseudomonadati</taxon>
        <taxon>Bacteroidota</taxon>
        <taxon>Flavobacteriia</taxon>
        <taxon>Flavobacteriales</taxon>
        <taxon>Owenweeksiaceae</taxon>
        <taxon>Owenweeksia</taxon>
    </lineage>
</organism>
<protein>
    <submittedName>
        <fullName evidence="1">Uncharacterized protein</fullName>
    </submittedName>
</protein>
<sequence>MTHTESIKVSPVQKALFTELKQLTISAETLTLLSLLEAMEPGQIAKSLTFHLCEVANRYDDVPGNQFSNKEVVYFMRLQQFLMSWQEDMDQEEYMSKSA</sequence>
<name>G8R3Q3_OWEHD</name>
<evidence type="ECO:0000313" key="1">
    <source>
        <dbReference type="EMBL" id="AEV34140.1"/>
    </source>
</evidence>
<proteinExistence type="predicted"/>